<evidence type="ECO:0000313" key="3">
    <source>
        <dbReference type="EMBL" id="RFN58924.1"/>
    </source>
</evidence>
<evidence type="ECO:0000259" key="2">
    <source>
        <dbReference type="Pfam" id="PF18962"/>
    </source>
</evidence>
<keyword evidence="1" id="KW-0732">Signal</keyword>
<organism evidence="3 4">
    <name type="scientific">Marixanthomonas ophiurae</name>
    <dbReference type="NCBI Taxonomy" id="387659"/>
    <lineage>
        <taxon>Bacteria</taxon>
        <taxon>Pseudomonadati</taxon>
        <taxon>Bacteroidota</taxon>
        <taxon>Flavobacteriia</taxon>
        <taxon>Flavobacteriales</taxon>
        <taxon>Flavobacteriaceae</taxon>
        <taxon>Marixanthomonas</taxon>
    </lineage>
</organism>
<protein>
    <submittedName>
        <fullName evidence="3">T9SS C-terminal target domain-containing protein</fullName>
    </submittedName>
</protein>
<dbReference type="EMBL" id="QVID01000001">
    <property type="protein sequence ID" value="RFN58924.1"/>
    <property type="molecule type" value="Genomic_DNA"/>
</dbReference>
<dbReference type="RefSeq" id="WP_117157947.1">
    <property type="nucleotide sequence ID" value="NZ_QVID01000001.1"/>
</dbReference>
<sequence length="233" mass="26214">MKTLLLFIALLIGFTSISQEPDPDLYQTWYLYSYEYDLGDYILVTEIEPAISPNLIIEENLDFFGNGACNAYNGNFIYDATAETLTPENFVQSLLNCDYQSHTDFELDYFGFFSPDVPFEYTIDTNPNNPNNQTLILSPAPGFFLIYSNTQLSVSENEITSFKIYPNPVSETLFISSENNTIENISVFSINGQVVLSEKSNTNQLDVSTLSNGLYFVEIASGNGTSIQKFIKK</sequence>
<proteinExistence type="predicted"/>
<evidence type="ECO:0000256" key="1">
    <source>
        <dbReference type="ARBA" id="ARBA00022729"/>
    </source>
</evidence>
<dbReference type="InterPro" id="IPR026444">
    <property type="entry name" value="Secre_tail"/>
</dbReference>
<accession>A0A3E1Q9Y8</accession>
<feature type="domain" description="Secretion system C-terminal sorting" evidence="2">
    <location>
        <begin position="164"/>
        <end position="231"/>
    </location>
</feature>
<name>A0A3E1Q9Y8_9FLAO</name>
<dbReference type="Proteomes" id="UP000261082">
    <property type="component" value="Unassembled WGS sequence"/>
</dbReference>
<dbReference type="AlphaFoldDB" id="A0A3E1Q9Y8"/>
<reference evidence="3 4" key="1">
    <citation type="journal article" date="2007" name="Int. J. Syst. Evol. Microbiol.">
        <title>Marixanthomonas ophiurae gen. nov., sp. nov., a marine bacterium of the family Flavobacteriaceae isolated from a deep-sea brittle star.</title>
        <authorList>
            <person name="Romanenko L.A."/>
            <person name="Uchino M."/>
            <person name="Frolova G.M."/>
            <person name="Mikhailov V.V."/>
        </authorList>
    </citation>
    <scope>NUCLEOTIDE SEQUENCE [LARGE SCALE GENOMIC DNA]</scope>
    <source>
        <strain evidence="3 4">KMM 3046</strain>
    </source>
</reference>
<dbReference type="OrthoDB" id="1433593at2"/>
<keyword evidence="4" id="KW-1185">Reference proteome</keyword>
<gene>
    <name evidence="3" type="ORF">DZ858_02245</name>
</gene>
<dbReference type="NCBIfam" id="TIGR04183">
    <property type="entry name" value="Por_Secre_tail"/>
    <property type="match status" value="1"/>
</dbReference>
<evidence type="ECO:0000313" key="4">
    <source>
        <dbReference type="Proteomes" id="UP000261082"/>
    </source>
</evidence>
<comment type="caution">
    <text evidence="3">The sequence shown here is derived from an EMBL/GenBank/DDBJ whole genome shotgun (WGS) entry which is preliminary data.</text>
</comment>
<dbReference type="Pfam" id="PF18962">
    <property type="entry name" value="Por_Secre_tail"/>
    <property type="match status" value="1"/>
</dbReference>